<dbReference type="GeneID" id="91991277"/>
<accession>A0ABR3BQB4</accession>
<sequence>MSTRTLGSYLRWSVAKVSDVVACMRRLDTMRRDLEGMKVDWEDLHVNAILHGLPPRLHHWRNQQLREATRKKATDIELIITNIDAASSYFGSSSSAARAASVCRADETLAAFYTELLRKGRKPSAAHLCARCGSPDHWVINCPSRFVHHR</sequence>
<proteinExistence type="predicted"/>
<comment type="caution">
    <text evidence="1">The sequence shown here is derived from an EMBL/GenBank/DDBJ whole genome shotgun (WGS) entry which is preliminary data.</text>
</comment>
<dbReference type="EMBL" id="ATAM02000007">
    <property type="protein sequence ID" value="KAL0247385.1"/>
    <property type="molecule type" value="Genomic_DNA"/>
</dbReference>
<keyword evidence="2" id="KW-1185">Reference proteome</keyword>
<evidence type="ECO:0000313" key="1">
    <source>
        <dbReference type="EMBL" id="KAL0247385.1"/>
    </source>
</evidence>
<name>A0ABR3BQB4_9TREE</name>
<organism evidence="1 2">
    <name type="scientific">Cryptococcus tetragattii IND107</name>
    <dbReference type="NCBI Taxonomy" id="1296105"/>
    <lineage>
        <taxon>Eukaryota</taxon>
        <taxon>Fungi</taxon>
        <taxon>Dikarya</taxon>
        <taxon>Basidiomycota</taxon>
        <taxon>Agaricomycotina</taxon>
        <taxon>Tremellomycetes</taxon>
        <taxon>Tremellales</taxon>
        <taxon>Cryptococcaceae</taxon>
        <taxon>Cryptococcus</taxon>
        <taxon>Cryptococcus gattii species complex</taxon>
    </lineage>
</organism>
<dbReference type="Proteomes" id="UP000054399">
    <property type="component" value="Unassembled WGS sequence"/>
</dbReference>
<reference evidence="1 2" key="2">
    <citation type="submission" date="2024-01" db="EMBL/GenBank/DDBJ databases">
        <title>Comparative genomics of Cryptococcus and Kwoniella reveals pathogenesis evolution and contrasting modes of karyotype evolution via chromosome fusion or intercentromeric recombination.</title>
        <authorList>
            <person name="Coelho M.A."/>
            <person name="David-Palma M."/>
            <person name="Shea T."/>
            <person name="Bowers K."/>
            <person name="Mcginley-Smith S."/>
            <person name="Mohammad A.W."/>
            <person name="Gnirke A."/>
            <person name="Yurkov A.M."/>
            <person name="Nowrousian M."/>
            <person name="Sun S."/>
            <person name="Cuomo C.A."/>
            <person name="Heitman J."/>
        </authorList>
    </citation>
    <scope>NUCLEOTIDE SEQUENCE [LARGE SCALE GENOMIC DNA]</scope>
    <source>
        <strain evidence="1 2">IND107</strain>
    </source>
</reference>
<evidence type="ECO:0008006" key="3">
    <source>
        <dbReference type="Google" id="ProtNLM"/>
    </source>
</evidence>
<protein>
    <recommendedName>
        <fullName evidence="3">CCHC-type domain-containing protein</fullName>
    </recommendedName>
</protein>
<dbReference type="RefSeq" id="XP_066613346.1">
    <property type="nucleotide sequence ID" value="XM_066758898.1"/>
</dbReference>
<evidence type="ECO:0000313" key="2">
    <source>
        <dbReference type="Proteomes" id="UP000054399"/>
    </source>
</evidence>
<gene>
    <name evidence="1" type="ORF">I308_104421</name>
</gene>
<reference evidence="2" key="1">
    <citation type="submission" date="2015-01" db="EMBL/GenBank/DDBJ databases">
        <title>The Genome Sequence of Cryptococcus gattii MMRL2647.</title>
        <authorList>
            <consortium name="The Broad Institute Genomics Platform"/>
            <person name="Cuomo C."/>
            <person name="Litvintseva A."/>
            <person name="Chen Y."/>
            <person name="Heitman J."/>
            <person name="Sun S."/>
            <person name="Springer D."/>
            <person name="Dromer F."/>
            <person name="Young S."/>
            <person name="Zeng Q."/>
            <person name="Gargeya S."/>
            <person name="Abouelleil A."/>
            <person name="Alvarado L."/>
            <person name="Chapman S.B."/>
            <person name="Gainer-Dewar J."/>
            <person name="Goldberg J."/>
            <person name="Griggs A."/>
            <person name="Gujja S."/>
            <person name="Hansen M."/>
            <person name="Howarth C."/>
            <person name="Imamovic A."/>
            <person name="Larimer J."/>
            <person name="Murphy C."/>
            <person name="Naylor J."/>
            <person name="Pearson M."/>
            <person name="Priest M."/>
            <person name="Roberts A."/>
            <person name="Saif S."/>
            <person name="Shea T."/>
            <person name="Sykes S."/>
            <person name="Wortman J."/>
            <person name="Nusbaum C."/>
            <person name="Birren B."/>
        </authorList>
    </citation>
    <scope>NUCLEOTIDE SEQUENCE [LARGE SCALE GENOMIC DNA]</scope>
    <source>
        <strain evidence="2">IND107</strain>
    </source>
</reference>